<accession>A0A3B1CE22</accession>
<proteinExistence type="predicted"/>
<dbReference type="EMBL" id="UOGH01000088">
    <property type="protein sequence ID" value="VAX28469.1"/>
    <property type="molecule type" value="Genomic_DNA"/>
</dbReference>
<organism evidence="1">
    <name type="scientific">hydrothermal vent metagenome</name>
    <dbReference type="NCBI Taxonomy" id="652676"/>
    <lineage>
        <taxon>unclassified sequences</taxon>
        <taxon>metagenomes</taxon>
        <taxon>ecological metagenomes</taxon>
    </lineage>
</organism>
<protein>
    <submittedName>
        <fullName evidence="1">Uncharacterized protein</fullName>
    </submittedName>
</protein>
<reference evidence="1" key="1">
    <citation type="submission" date="2018-06" db="EMBL/GenBank/DDBJ databases">
        <authorList>
            <person name="Zhirakovskaya E."/>
        </authorList>
    </citation>
    <scope>NUCLEOTIDE SEQUENCE</scope>
</reference>
<gene>
    <name evidence="1" type="ORF">MNBD_NITROSPIRAE02-183</name>
</gene>
<dbReference type="AlphaFoldDB" id="A0A3B1CE22"/>
<evidence type="ECO:0000313" key="1">
    <source>
        <dbReference type="EMBL" id="VAX28469.1"/>
    </source>
</evidence>
<name>A0A3B1CE22_9ZZZZ</name>
<sequence>MAGIESCRFKVPDFRFLLFFIVLIFFFPGCSRNSSDSKSPFTKTANPEIIQLTPKKPVRIVLKRTSRGDYTWELRGDDAGNIISADKRLRRYLSENDSDEKGEANSGRLQK</sequence>